<dbReference type="InterPro" id="IPR036397">
    <property type="entry name" value="RNaseH_sf"/>
</dbReference>
<evidence type="ECO:0000313" key="4">
    <source>
        <dbReference type="EMBL" id="PSR56648.1"/>
    </source>
</evidence>
<dbReference type="RefSeq" id="WP_106932824.1">
    <property type="nucleotide sequence ID" value="NZ_PYFT01000001.1"/>
</dbReference>
<dbReference type="SMART" id="SM00950">
    <property type="entry name" value="Piwi"/>
    <property type="match status" value="1"/>
</dbReference>
<feature type="domain" description="Piwi" evidence="3">
    <location>
        <begin position="420"/>
        <end position="723"/>
    </location>
</feature>
<sequence>MKSNFYPITFDFEEFDVQRIPFREGLLSQLRQAHNATHSFFRRGDFIYISPGTSNAETLGQTVRLRIQEHPQVVSSLIKHVFFRAVKDAQPTLRPEFYPFRFAAMRSELDLAWRHVPNNLRGVLTFKRITEVQFRDHVDSNERLVFGALINHRYKWDLSRNCKELFEVSFDLTNREVTGTLSPDYADGVVAPEISLLGRIHQVKGEEALIDTNDGLKNYSLKELHLHNSRENINAFLTWVIGESQAERVIRSIKDQETQKLKLSVTMAEIETMAQWLSKLNYRNYDSFGFRIIQDNSVSSPASFSLPETNLIFDLSKTRVHSKPSIGLNMYGPYSRSAGFAENSPRILVIFHRQNAGDFTKFLADLRDGIPGHQWFPSGMIGKYRLTSMSYHIEELTNYSVEEYLKAIERGLARQDAAFDLAIIETSDSFRRLSNIENPYFRAKAMLYMQGTSVQSIKPETVRSPTYTIDGIALQIYAKLGGTPWTIPGDQSVDRELVIGIGSTILRKSQYAGATQARYVGISTFFSADGKYLANSRTQNVAYEEYFDELLRNLKSALDRLSNEYSWNDGDRIRLIFHIFKPIKNMEADVVSRLVAEYPQYNIRFAFVTLVERHPYILYDEHQRGNNGKGTNVPSRGYALPLGTRECLVHLLGSQEVRTARHGSPTPILVRIHEQSTFLDLQYIVQQVFKFSRLSFRSFNPSYAPATILYANMLTRQLKELRAIPGWNSIVASTQLRQKKWFL</sequence>
<dbReference type="Gene3D" id="3.40.50.2300">
    <property type="match status" value="1"/>
</dbReference>
<dbReference type="PROSITE" id="PS50822">
    <property type="entry name" value="PIWI"/>
    <property type="match status" value="1"/>
</dbReference>
<dbReference type="SUPFAM" id="SSF53098">
    <property type="entry name" value="Ribonuclease H-like"/>
    <property type="match status" value="1"/>
</dbReference>
<gene>
    <name evidence="4" type="ORF">AHMF7605_25710</name>
</gene>
<organism evidence="4 5">
    <name type="scientific">Adhaeribacter arboris</name>
    <dbReference type="NCBI Taxonomy" id="2072846"/>
    <lineage>
        <taxon>Bacteria</taxon>
        <taxon>Pseudomonadati</taxon>
        <taxon>Bacteroidota</taxon>
        <taxon>Cytophagia</taxon>
        <taxon>Cytophagales</taxon>
        <taxon>Hymenobacteraceae</taxon>
        <taxon>Adhaeribacter</taxon>
    </lineage>
</organism>
<evidence type="ECO:0000256" key="2">
    <source>
        <dbReference type="ARBA" id="ARBA00035032"/>
    </source>
</evidence>
<protein>
    <recommendedName>
        <fullName evidence="2">Protein argonaute</fullName>
    </recommendedName>
</protein>
<dbReference type="Pfam" id="PF02171">
    <property type="entry name" value="Piwi"/>
    <property type="match status" value="1"/>
</dbReference>
<evidence type="ECO:0000256" key="1">
    <source>
        <dbReference type="ARBA" id="ARBA00035012"/>
    </source>
</evidence>
<proteinExistence type="inferred from homology"/>
<name>A0A2T2YMB1_9BACT</name>
<keyword evidence="5" id="KW-1185">Reference proteome</keyword>
<dbReference type="AlphaFoldDB" id="A0A2T2YMB1"/>
<evidence type="ECO:0000313" key="5">
    <source>
        <dbReference type="Proteomes" id="UP000240357"/>
    </source>
</evidence>
<dbReference type="Proteomes" id="UP000240357">
    <property type="component" value="Unassembled WGS sequence"/>
</dbReference>
<dbReference type="Gene3D" id="3.30.420.10">
    <property type="entry name" value="Ribonuclease H-like superfamily/Ribonuclease H"/>
    <property type="match status" value="1"/>
</dbReference>
<dbReference type="GO" id="GO:0003676">
    <property type="term" value="F:nucleic acid binding"/>
    <property type="evidence" value="ECO:0007669"/>
    <property type="project" value="InterPro"/>
</dbReference>
<dbReference type="InterPro" id="IPR012337">
    <property type="entry name" value="RNaseH-like_sf"/>
</dbReference>
<dbReference type="OrthoDB" id="530017at2"/>
<dbReference type="EMBL" id="PYFT01000001">
    <property type="protein sequence ID" value="PSR56648.1"/>
    <property type="molecule type" value="Genomic_DNA"/>
</dbReference>
<reference evidence="4 5" key="1">
    <citation type="submission" date="2018-03" db="EMBL/GenBank/DDBJ databases">
        <title>Adhaeribacter sp. HMF7605 Genome sequencing and assembly.</title>
        <authorList>
            <person name="Kang H."/>
            <person name="Kang J."/>
            <person name="Cha I."/>
            <person name="Kim H."/>
            <person name="Joh K."/>
        </authorList>
    </citation>
    <scope>NUCLEOTIDE SEQUENCE [LARGE SCALE GENOMIC DNA]</scope>
    <source>
        <strain evidence="4 5">HMF7605</strain>
    </source>
</reference>
<evidence type="ECO:0000259" key="3">
    <source>
        <dbReference type="PROSITE" id="PS50822"/>
    </source>
</evidence>
<comment type="similarity">
    <text evidence="1">Belongs to the argonaute family. Long pAgo subfamily.</text>
</comment>
<accession>A0A2T2YMB1</accession>
<dbReference type="InterPro" id="IPR003165">
    <property type="entry name" value="Piwi"/>
</dbReference>
<comment type="caution">
    <text evidence="4">The sequence shown here is derived from an EMBL/GenBank/DDBJ whole genome shotgun (WGS) entry which is preliminary data.</text>
</comment>